<dbReference type="STRING" id="177199.A0A420XXQ5"/>
<dbReference type="SUPFAM" id="SSF103473">
    <property type="entry name" value="MFS general substrate transporter"/>
    <property type="match status" value="1"/>
</dbReference>
<feature type="transmembrane region" description="Helical" evidence="8">
    <location>
        <begin position="412"/>
        <end position="436"/>
    </location>
</feature>
<dbReference type="GO" id="GO:0005886">
    <property type="term" value="C:plasma membrane"/>
    <property type="evidence" value="ECO:0007669"/>
    <property type="project" value="TreeGrafter"/>
</dbReference>
<protein>
    <recommendedName>
        <fullName evidence="11">Nucleoside transporter</fullName>
    </recommendedName>
</protein>
<feature type="transmembrane region" description="Helical" evidence="8">
    <location>
        <begin position="165"/>
        <end position="191"/>
    </location>
</feature>
<feature type="transmembrane region" description="Helical" evidence="8">
    <location>
        <begin position="245"/>
        <end position="266"/>
    </location>
</feature>
<accession>A0A420XXQ5</accession>
<keyword evidence="5 8" id="KW-1133">Transmembrane helix</keyword>
<evidence type="ECO:0000256" key="5">
    <source>
        <dbReference type="ARBA" id="ARBA00022989"/>
    </source>
</evidence>
<evidence type="ECO:0000256" key="2">
    <source>
        <dbReference type="ARBA" id="ARBA00007965"/>
    </source>
</evidence>
<dbReference type="GO" id="GO:0015205">
    <property type="term" value="F:nucleobase transmembrane transporter activity"/>
    <property type="evidence" value="ECO:0007669"/>
    <property type="project" value="TreeGrafter"/>
</dbReference>
<sequence>MASGHASPLGLELGLPTMDRIRAIFAARSKDSEQEYEPLSDDSATAEGSTYTVDNDEEDVPFSWLEYYAFLMLGVAMLWSWNMFLAASPYFQTRFSSSPWILENFQSAITSTFTFTTMFGMIVFTNIQASADYPFRITSGLAGTTLVFALLALSTKYFLSISTTAYFVTVLLFASASAWSTGLMQNGAFAFAGSFGRPEYVQAVMAGQGVAGVLPAMAQIASVLFFDPAPTGPDDESPPGNAAGVYFLTAVLVSLAALGSFIPLWTRHNRLIERRMAAQMAESITSIEEAERAARRYVSLPQLFRKLPYVSGAVFMCMAIDMFFPVFTSKIVSVRPDLPSTPPIFSPGAFIGLGFFFWNLGDLLGRLASALPFSLRHKPVWLFGLSVARVVFLPMYLLCNIRGLGAAVNSDFFYLVVVQFPFGLTNGWLCSSAMMASGEHVDEAWREAAGGFMGLMLVTGLTVGSLASFSVAGI</sequence>
<organism evidence="9 10">
    <name type="scientific">Coniochaeta pulveracea</name>
    <dbReference type="NCBI Taxonomy" id="177199"/>
    <lineage>
        <taxon>Eukaryota</taxon>
        <taxon>Fungi</taxon>
        <taxon>Dikarya</taxon>
        <taxon>Ascomycota</taxon>
        <taxon>Pezizomycotina</taxon>
        <taxon>Sordariomycetes</taxon>
        <taxon>Sordariomycetidae</taxon>
        <taxon>Coniochaetales</taxon>
        <taxon>Coniochaetaceae</taxon>
        <taxon>Coniochaeta</taxon>
    </lineage>
</organism>
<evidence type="ECO:0000313" key="9">
    <source>
        <dbReference type="EMBL" id="RKU40319.1"/>
    </source>
</evidence>
<dbReference type="OrthoDB" id="46396at2759"/>
<evidence type="ECO:0000256" key="7">
    <source>
        <dbReference type="SAM" id="MobiDB-lite"/>
    </source>
</evidence>
<feature type="region of interest" description="Disordered" evidence="7">
    <location>
        <begin position="32"/>
        <end position="51"/>
    </location>
</feature>
<feature type="transmembrane region" description="Helical" evidence="8">
    <location>
        <begin position="67"/>
        <end position="87"/>
    </location>
</feature>
<keyword evidence="4 8" id="KW-0812">Transmembrane</keyword>
<proteinExistence type="inferred from homology"/>
<dbReference type="PRINTS" id="PR01130">
    <property type="entry name" value="DERENTRNSPRT"/>
</dbReference>
<feature type="transmembrane region" description="Helical" evidence="8">
    <location>
        <begin position="448"/>
        <end position="472"/>
    </location>
</feature>
<evidence type="ECO:0000256" key="8">
    <source>
        <dbReference type="SAM" id="Phobius"/>
    </source>
</evidence>
<gene>
    <name evidence="9" type="ORF">DL546_002468</name>
</gene>
<dbReference type="Pfam" id="PF01733">
    <property type="entry name" value="Nucleoside_tran"/>
    <property type="match status" value="1"/>
</dbReference>
<dbReference type="PANTHER" id="PTHR10332:SF88">
    <property type="entry name" value="EQUILIBRATIVE NUCLEOSIDE TRANSPORTER 1, ISOFORM A"/>
    <property type="match status" value="1"/>
</dbReference>
<comment type="caution">
    <text evidence="9">The sequence shown here is derived from an EMBL/GenBank/DDBJ whole genome shotgun (WGS) entry which is preliminary data.</text>
</comment>
<dbReference type="Proteomes" id="UP000275385">
    <property type="component" value="Unassembled WGS sequence"/>
</dbReference>
<feature type="transmembrane region" description="Helical" evidence="8">
    <location>
        <begin position="380"/>
        <end position="397"/>
    </location>
</feature>
<evidence type="ECO:0000256" key="4">
    <source>
        <dbReference type="ARBA" id="ARBA00022692"/>
    </source>
</evidence>
<dbReference type="GO" id="GO:0000329">
    <property type="term" value="C:fungal-type vacuole membrane"/>
    <property type="evidence" value="ECO:0007669"/>
    <property type="project" value="TreeGrafter"/>
</dbReference>
<name>A0A420XXQ5_9PEZI</name>
<dbReference type="InterPro" id="IPR036259">
    <property type="entry name" value="MFS_trans_sf"/>
</dbReference>
<keyword evidence="10" id="KW-1185">Reference proteome</keyword>
<dbReference type="PIRSF" id="PIRSF016379">
    <property type="entry name" value="ENT"/>
    <property type="match status" value="1"/>
</dbReference>
<dbReference type="EMBL" id="QVQW01000110">
    <property type="protein sequence ID" value="RKU40319.1"/>
    <property type="molecule type" value="Genomic_DNA"/>
</dbReference>
<evidence type="ECO:0000256" key="6">
    <source>
        <dbReference type="ARBA" id="ARBA00023136"/>
    </source>
</evidence>
<dbReference type="AlphaFoldDB" id="A0A420XXQ5"/>
<reference evidence="9 10" key="1">
    <citation type="submission" date="2018-08" db="EMBL/GenBank/DDBJ databases">
        <title>Draft genome of the lignicolous fungus Coniochaeta pulveracea.</title>
        <authorList>
            <person name="Borstlap C.J."/>
            <person name="De Witt R.N."/>
            <person name="Botha A."/>
            <person name="Volschenk H."/>
        </authorList>
    </citation>
    <scope>NUCLEOTIDE SEQUENCE [LARGE SCALE GENOMIC DNA]</scope>
    <source>
        <strain evidence="9 10">CAB683</strain>
    </source>
</reference>
<comment type="subcellular location">
    <subcellularLocation>
        <location evidence="1">Membrane</location>
        <topology evidence="1">Multi-pass membrane protein</topology>
    </subcellularLocation>
</comment>
<dbReference type="PANTHER" id="PTHR10332">
    <property type="entry name" value="EQUILIBRATIVE NUCLEOSIDE TRANSPORTER"/>
    <property type="match status" value="1"/>
</dbReference>
<evidence type="ECO:0000256" key="1">
    <source>
        <dbReference type="ARBA" id="ARBA00004141"/>
    </source>
</evidence>
<feature type="transmembrane region" description="Helical" evidence="8">
    <location>
        <begin position="107"/>
        <end position="127"/>
    </location>
</feature>
<keyword evidence="6 8" id="KW-0472">Membrane</keyword>
<feature type="transmembrane region" description="Helical" evidence="8">
    <location>
        <begin position="139"/>
        <end position="159"/>
    </location>
</feature>
<dbReference type="InterPro" id="IPR002259">
    <property type="entry name" value="Eqnu_transpt"/>
</dbReference>
<feature type="compositionally biased region" description="Polar residues" evidence="7">
    <location>
        <begin position="42"/>
        <end position="51"/>
    </location>
</feature>
<evidence type="ECO:0008006" key="11">
    <source>
        <dbReference type="Google" id="ProtNLM"/>
    </source>
</evidence>
<keyword evidence="3" id="KW-0813">Transport</keyword>
<comment type="similarity">
    <text evidence="2">Belongs to the SLC29A/ENT transporter (TC 2.A.57) family.</text>
</comment>
<evidence type="ECO:0000313" key="10">
    <source>
        <dbReference type="Proteomes" id="UP000275385"/>
    </source>
</evidence>
<dbReference type="GO" id="GO:0034257">
    <property type="term" value="F:nicotinamide riboside transmembrane transporter activity"/>
    <property type="evidence" value="ECO:0007669"/>
    <property type="project" value="TreeGrafter"/>
</dbReference>
<feature type="transmembrane region" description="Helical" evidence="8">
    <location>
        <begin position="307"/>
        <end position="328"/>
    </location>
</feature>
<evidence type="ECO:0000256" key="3">
    <source>
        <dbReference type="ARBA" id="ARBA00022448"/>
    </source>
</evidence>